<dbReference type="PANTHER" id="PTHR10514:SF27">
    <property type="entry name" value="ANGIOTENSIN-CONVERTING ENZYME"/>
    <property type="match status" value="1"/>
</dbReference>
<keyword evidence="10" id="KW-0121">Carboxypeptidase</keyword>
<dbReference type="SUPFAM" id="SSF55486">
    <property type="entry name" value="Metalloproteases ('zincins'), catalytic domain"/>
    <property type="match status" value="1"/>
</dbReference>
<evidence type="ECO:0000256" key="8">
    <source>
        <dbReference type="PIRSR" id="PIRSR601548-9"/>
    </source>
</evidence>
<keyword evidence="3 7" id="KW-1015">Disulfide bond</keyword>
<accession>A0A085M4D1</accession>
<evidence type="ECO:0000256" key="1">
    <source>
        <dbReference type="ARBA" id="ARBA00008139"/>
    </source>
</evidence>
<evidence type="ECO:0000256" key="7">
    <source>
        <dbReference type="PIRSR" id="PIRSR601548-4"/>
    </source>
</evidence>
<keyword evidence="10" id="KW-0378">Hydrolase</keyword>
<evidence type="ECO:0000256" key="3">
    <source>
        <dbReference type="ARBA" id="ARBA00023157"/>
    </source>
</evidence>
<dbReference type="Proteomes" id="UP000030764">
    <property type="component" value="Unassembled WGS sequence"/>
</dbReference>
<proteinExistence type="inferred from homology"/>
<comment type="similarity">
    <text evidence="1 9 10">Belongs to the peptidase M2 family.</text>
</comment>
<dbReference type="InterPro" id="IPR001548">
    <property type="entry name" value="Peptidase_M2"/>
</dbReference>
<feature type="disulfide bond" evidence="7">
    <location>
        <begin position="771"/>
        <end position="783"/>
    </location>
</feature>
<evidence type="ECO:0000256" key="9">
    <source>
        <dbReference type="PROSITE-ProRule" id="PRU01355"/>
    </source>
</evidence>
<dbReference type="GO" id="GO:0046872">
    <property type="term" value="F:metal ion binding"/>
    <property type="evidence" value="ECO:0007669"/>
    <property type="project" value="UniProtKB-KW"/>
</dbReference>
<gene>
    <name evidence="11" type="ORF">M513_07059</name>
</gene>
<organism evidence="11 12">
    <name type="scientific">Trichuris suis</name>
    <name type="common">pig whipworm</name>
    <dbReference type="NCBI Taxonomy" id="68888"/>
    <lineage>
        <taxon>Eukaryota</taxon>
        <taxon>Metazoa</taxon>
        <taxon>Ecdysozoa</taxon>
        <taxon>Nematoda</taxon>
        <taxon>Enoplea</taxon>
        <taxon>Dorylaimia</taxon>
        <taxon>Trichinellida</taxon>
        <taxon>Trichuridae</taxon>
        <taxon>Trichuris</taxon>
    </lineage>
</organism>
<evidence type="ECO:0000313" key="11">
    <source>
        <dbReference type="EMBL" id="KFD52077.1"/>
    </source>
</evidence>
<dbReference type="PRINTS" id="PR00791">
    <property type="entry name" value="PEPDIPTASEA"/>
</dbReference>
<dbReference type="Pfam" id="PF01401">
    <property type="entry name" value="Peptidase_M2"/>
    <property type="match status" value="1"/>
</dbReference>
<keyword evidence="10" id="KW-0482">Metalloprotease</keyword>
<dbReference type="EMBL" id="KL363232">
    <property type="protein sequence ID" value="KFD52077.1"/>
    <property type="molecule type" value="Genomic_DNA"/>
</dbReference>
<evidence type="ECO:0000313" key="12">
    <source>
        <dbReference type="Proteomes" id="UP000030764"/>
    </source>
</evidence>
<dbReference type="AlphaFoldDB" id="A0A085M4D1"/>
<comment type="caution">
    <text evidence="9">Lacks conserved residue(s) required for the propagation of feature annotation.</text>
</comment>
<keyword evidence="2" id="KW-0732">Signal</keyword>
<evidence type="ECO:0000256" key="4">
    <source>
        <dbReference type="ARBA" id="ARBA00023180"/>
    </source>
</evidence>
<feature type="non-terminal residue" evidence="11">
    <location>
        <position position="1"/>
    </location>
</feature>
<keyword evidence="12" id="KW-1185">Reference proteome</keyword>
<dbReference type="GO" id="GO:0008241">
    <property type="term" value="F:peptidyl-dipeptidase activity"/>
    <property type="evidence" value="ECO:0007669"/>
    <property type="project" value="InterPro"/>
</dbReference>
<keyword evidence="10" id="KW-0645">Protease</keyword>
<name>A0A085M4D1_9BILA</name>
<feature type="binding site" evidence="6">
    <location>
        <position position="458"/>
    </location>
    <ligand>
        <name>chloride</name>
        <dbReference type="ChEBI" id="CHEBI:17996"/>
        <label>1</label>
    </ligand>
</feature>
<dbReference type="CDD" id="cd06461">
    <property type="entry name" value="M2_ACE"/>
    <property type="match status" value="1"/>
</dbReference>
<keyword evidence="10" id="KW-0862">Zinc</keyword>
<dbReference type="GO" id="GO:0006508">
    <property type="term" value="P:proteolysis"/>
    <property type="evidence" value="ECO:0007669"/>
    <property type="project" value="UniProtKB-KW"/>
</dbReference>
<dbReference type="GO" id="GO:0004180">
    <property type="term" value="F:carboxypeptidase activity"/>
    <property type="evidence" value="ECO:0007669"/>
    <property type="project" value="UniProtKB-KW"/>
</dbReference>
<evidence type="ECO:0000256" key="5">
    <source>
        <dbReference type="PIRSR" id="PIRSR601548-10"/>
    </source>
</evidence>
<evidence type="ECO:0000256" key="2">
    <source>
        <dbReference type="ARBA" id="ARBA00022729"/>
    </source>
</evidence>
<feature type="active site" description="Proton acceptor 2" evidence="8">
    <location>
        <position position="617"/>
    </location>
</feature>
<feature type="glycosylation site" description="N-linked (GlcNAc...) asparagine" evidence="5">
    <location>
        <position position="303"/>
    </location>
</feature>
<dbReference type="PANTHER" id="PTHR10514">
    <property type="entry name" value="ANGIOTENSIN-CONVERTING ENZYME"/>
    <property type="match status" value="1"/>
</dbReference>
<dbReference type="PROSITE" id="PS52011">
    <property type="entry name" value="PEPTIDASE_M2"/>
    <property type="match status" value="1"/>
</dbReference>
<evidence type="ECO:0000256" key="10">
    <source>
        <dbReference type="RuleBase" id="RU361144"/>
    </source>
</evidence>
<feature type="disulfide bond" evidence="7 9">
    <location>
        <begin position="383"/>
        <end position="391"/>
    </location>
</feature>
<evidence type="ECO:0000256" key="6">
    <source>
        <dbReference type="PIRSR" id="PIRSR601548-2"/>
    </source>
</evidence>
<dbReference type="GO" id="GO:0008237">
    <property type="term" value="F:metallopeptidase activity"/>
    <property type="evidence" value="ECO:0007669"/>
    <property type="project" value="UniProtKB-KW"/>
</dbReference>
<comment type="cofactor">
    <cofactor evidence="10">
        <name>Zn(2+)</name>
        <dbReference type="ChEBI" id="CHEBI:29105"/>
    </cofactor>
    <text evidence="10">Binds 1 zinc ion per subunit.</text>
</comment>
<reference evidence="11 12" key="1">
    <citation type="journal article" date="2014" name="Nat. Genet.">
        <title>Genome and transcriptome of the porcine whipworm Trichuris suis.</title>
        <authorList>
            <person name="Jex A.R."/>
            <person name="Nejsum P."/>
            <person name="Schwarz E.M."/>
            <person name="Hu L."/>
            <person name="Young N.D."/>
            <person name="Hall R.S."/>
            <person name="Korhonen P.K."/>
            <person name="Liao S."/>
            <person name="Thamsborg S."/>
            <person name="Xia J."/>
            <person name="Xu P."/>
            <person name="Wang S."/>
            <person name="Scheerlinck J.P."/>
            <person name="Hofmann A."/>
            <person name="Sternberg P.W."/>
            <person name="Wang J."/>
            <person name="Gasser R.B."/>
        </authorList>
    </citation>
    <scope>NUCLEOTIDE SEQUENCE [LARGE SCALE GENOMIC DNA]</scope>
    <source>
        <strain evidence="11">DCEP-RM93M</strain>
    </source>
</reference>
<keyword evidence="4 5" id="KW-0325">Glycoprotein</keyword>
<protein>
    <recommendedName>
        <fullName evidence="10">Angiotensin-converting enzyme</fullName>
        <ecNumber evidence="10">3.4.-.-</ecNumber>
    </recommendedName>
</protein>
<feature type="disulfide bond" evidence="7 9">
    <location>
        <begin position="585"/>
        <end position="603"/>
    </location>
</feature>
<keyword evidence="10" id="KW-0479">Metal-binding</keyword>
<dbReference type="GO" id="GO:0016020">
    <property type="term" value="C:membrane"/>
    <property type="evidence" value="ECO:0007669"/>
    <property type="project" value="InterPro"/>
</dbReference>
<sequence>LNPTLARSEVKAVIGAAYGRFQNQIAPQRTCVVSRELVWDAIAAGQNNQQLVAAKKVSYCKTTRLWYIILNDESTLSLRMRSKHGQCTAFVNECSQGNAVSSLACTLCKVNHLGIVQEKRTRQLLFSYFWQKSAGSNRWLTFCDFPSKGLTPKQEVTSLTDVTSKNGFPISGRIMIESAYIYGLLMVFFKHCLLCRAAPFDTEATRPPPPAVMQNNVVNKLINQLLVGNGGDFAKNFQEEADAPELNYTAMLQRSEYWDWSSIRPKGSVKDEEDARGFLADYENEAANVYYLSTEAGWQFLTNMTEARRKNLVEFEEATVEFLRVTARRAQQYDVQAISDQLSRKLLKKLSKEGIHALPAESFKNMKGIQARMGQIFADGAVCEPTRPPPCTMSLEPDLARIMATSTDINQLYYVWLAWRNAVGPQMRPEYMALVSVLNEVARLNGFNHGGEIWQSTYGEGTDLMGMLEKLYDEVRPMYDQLHAYVRSQLRRQYPSFIHKDGPIPAHLLGDMSGSNWINLYDKTVPFANTKPLDITSHLQRQNFTVDKMVRTAESFYTSLGFDKLPENFWKNSIFVRPMDRDLVCFPTAFDFKNGQDFRLKLCLKVNHNDFLLVHQEMANTFYQISFKSQPIAFREAVNPAMRNALASALALSINTEAFYKNTGIASDVTIDAERTINSMYNIALRQVASIPFGVLADKWRWQVYSGEAQANKVNQLWWSYREKYQGVQSPARRTELDFDAGSNFQIVTNVPYNEEVISNVLQFQILKGLCETAGFQGPLHQCSLHGSKAVGEKLKRAMSLGSSRPWQEVLSILTGSNELSVAPMVEYMEPLIQWLVKKNAEGGDTIGWVEYTNYDDAQDEVYNLTVSLRPTHGDIRNKANSISDLEGVAFPGEDCSNGEHCLADSTCNGTTCICPKNTIMWYQNCLPNDPSMVGFGPAGPAIRLDLFEGSENTQKPITSAHDSQSSSSRRLTAQSTACLFLSIVLSLLFVK</sequence>
<dbReference type="EC" id="3.4.-.-" evidence="10"/>